<proteinExistence type="predicted"/>
<dbReference type="EMBL" id="JAACNH010000009">
    <property type="protein sequence ID" value="KAG8432661.1"/>
    <property type="molecule type" value="Genomic_DNA"/>
</dbReference>
<evidence type="ECO:0000256" key="1">
    <source>
        <dbReference type="SAM" id="MobiDB-lite"/>
    </source>
</evidence>
<dbReference type="Proteomes" id="UP000812440">
    <property type="component" value="Chromosome 9"/>
</dbReference>
<reference evidence="2" key="1">
    <citation type="thesis" date="2020" institute="ProQuest LLC" country="789 East Eisenhower Parkway, Ann Arbor, MI, USA">
        <title>Comparative Genomics and Chromosome Evolution.</title>
        <authorList>
            <person name="Mudd A.B."/>
        </authorList>
    </citation>
    <scope>NUCLEOTIDE SEQUENCE</scope>
    <source>
        <strain evidence="2">Female2</strain>
        <tissue evidence="2">Blood</tissue>
    </source>
</reference>
<feature type="compositionally biased region" description="Polar residues" evidence="1">
    <location>
        <begin position="36"/>
        <end position="49"/>
    </location>
</feature>
<keyword evidence="3" id="KW-1185">Reference proteome</keyword>
<gene>
    <name evidence="2" type="ORF">GDO86_017050</name>
</gene>
<feature type="region of interest" description="Disordered" evidence="1">
    <location>
        <begin position="1"/>
        <end position="49"/>
    </location>
</feature>
<sequence length="106" mass="11605">MVGKIKRARQKLHQVAVRVSAREEELPTPGYRAPNTAGQPESEGGSSQVEVKEWTFLSSNIFSTTKIDPENLTQKLDVDTKSIVSTKKGLSLVTLPASVSLDPRQN</sequence>
<accession>A0A8T2IQA1</accession>
<dbReference type="AlphaFoldDB" id="A0A8T2IQA1"/>
<protein>
    <submittedName>
        <fullName evidence="2">Uncharacterized protein</fullName>
    </submittedName>
</protein>
<comment type="caution">
    <text evidence="2">The sequence shown here is derived from an EMBL/GenBank/DDBJ whole genome shotgun (WGS) entry which is preliminary data.</text>
</comment>
<evidence type="ECO:0000313" key="3">
    <source>
        <dbReference type="Proteomes" id="UP000812440"/>
    </source>
</evidence>
<name>A0A8T2IQA1_9PIPI</name>
<dbReference type="OrthoDB" id="18703at2759"/>
<feature type="compositionally biased region" description="Basic residues" evidence="1">
    <location>
        <begin position="1"/>
        <end position="12"/>
    </location>
</feature>
<organism evidence="2 3">
    <name type="scientific">Hymenochirus boettgeri</name>
    <name type="common">Congo dwarf clawed frog</name>
    <dbReference type="NCBI Taxonomy" id="247094"/>
    <lineage>
        <taxon>Eukaryota</taxon>
        <taxon>Metazoa</taxon>
        <taxon>Chordata</taxon>
        <taxon>Craniata</taxon>
        <taxon>Vertebrata</taxon>
        <taxon>Euteleostomi</taxon>
        <taxon>Amphibia</taxon>
        <taxon>Batrachia</taxon>
        <taxon>Anura</taxon>
        <taxon>Pipoidea</taxon>
        <taxon>Pipidae</taxon>
        <taxon>Pipinae</taxon>
        <taxon>Hymenochirus</taxon>
    </lineage>
</organism>
<evidence type="ECO:0000313" key="2">
    <source>
        <dbReference type="EMBL" id="KAG8432661.1"/>
    </source>
</evidence>